<dbReference type="RefSeq" id="WP_187317809.1">
    <property type="nucleotide sequence ID" value="NZ_JACSCY010000001.1"/>
</dbReference>
<dbReference type="Gene3D" id="3.40.630.30">
    <property type="match status" value="1"/>
</dbReference>
<evidence type="ECO:0000313" key="3">
    <source>
        <dbReference type="Proteomes" id="UP000622017"/>
    </source>
</evidence>
<accession>A0ABR7MEI8</accession>
<dbReference type="PANTHER" id="PTHR36174:SF1">
    <property type="entry name" value="LIPID II:GLYCINE GLYCYLTRANSFERASE"/>
    <property type="match status" value="1"/>
</dbReference>
<dbReference type="EMBL" id="JACSCY010000001">
    <property type="protein sequence ID" value="MBC6609500.1"/>
    <property type="molecule type" value="Genomic_DNA"/>
</dbReference>
<comment type="caution">
    <text evidence="2">The sequence shown here is derived from an EMBL/GenBank/DDBJ whole genome shotgun (WGS) entry which is preliminary data.</text>
</comment>
<name>A0ABR7MEI8_9BACT</name>
<feature type="domain" description="BioF2-like acetyltransferase" evidence="1">
    <location>
        <begin position="164"/>
        <end position="287"/>
    </location>
</feature>
<reference evidence="2 3" key="1">
    <citation type="submission" date="2020-08" db="EMBL/GenBank/DDBJ databases">
        <title>Hymenobacter sp.</title>
        <authorList>
            <person name="Kim M.K."/>
        </authorList>
    </citation>
    <scope>NUCLEOTIDE SEQUENCE [LARGE SCALE GENOMIC DNA]</scope>
    <source>
        <strain evidence="2 3">BT507</strain>
    </source>
</reference>
<evidence type="ECO:0000259" key="1">
    <source>
        <dbReference type="Pfam" id="PF13480"/>
    </source>
</evidence>
<gene>
    <name evidence="2" type="ORF">H8B15_01115</name>
</gene>
<proteinExistence type="predicted"/>
<keyword evidence="3" id="KW-1185">Reference proteome</keyword>
<dbReference type="SUPFAM" id="SSF55729">
    <property type="entry name" value="Acyl-CoA N-acyltransferases (Nat)"/>
    <property type="match status" value="1"/>
</dbReference>
<dbReference type="InterPro" id="IPR050644">
    <property type="entry name" value="PG_Glycine_Bridge_Synth"/>
</dbReference>
<dbReference type="InterPro" id="IPR016181">
    <property type="entry name" value="Acyl_CoA_acyltransferase"/>
</dbReference>
<dbReference type="PANTHER" id="PTHR36174">
    <property type="entry name" value="LIPID II:GLYCINE GLYCYLTRANSFERASE"/>
    <property type="match status" value="1"/>
</dbReference>
<sequence length="319" mass="36398">MAAAYQIKRYTSEFALSWDELIEQSVNGGFILKRSFMEYHQDRFDDFSFLLWNNNKLVAVFAAAMPRQREHDGMLIAHPGLTYGGLATAVDLQYAALEEVYRALFSFLKNNGFAQLTIKLIPKVFCKRYSDNSLFVLHKNSFELKDRELNSVVDLTQDFKMGSRQKNNLRKARKSAVQVELSEQFDVFWQLLTDNLWQAHGVKPVHTLAEIEYLAKKHPDNIALYVAHIENRIVGGVVVFKEINKGYIHSQYISANAEGKLVGAVDAILFHIMQLAQADYRRFSFGISTVKGDVNYGLLSYKEGFGARAEVVETYTKVL</sequence>
<organism evidence="2 3">
    <name type="scientific">Hymenobacter citatus</name>
    <dbReference type="NCBI Taxonomy" id="2763506"/>
    <lineage>
        <taxon>Bacteria</taxon>
        <taxon>Pseudomonadati</taxon>
        <taxon>Bacteroidota</taxon>
        <taxon>Cytophagia</taxon>
        <taxon>Cytophagales</taxon>
        <taxon>Hymenobacteraceae</taxon>
        <taxon>Hymenobacter</taxon>
    </lineage>
</organism>
<protein>
    <submittedName>
        <fullName evidence="2">GNAT family N-acetyltransferase</fullName>
    </submittedName>
</protein>
<dbReference type="Pfam" id="PF13480">
    <property type="entry name" value="Acetyltransf_6"/>
    <property type="match status" value="1"/>
</dbReference>
<dbReference type="Proteomes" id="UP000622017">
    <property type="component" value="Unassembled WGS sequence"/>
</dbReference>
<dbReference type="InterPro" id="IPR038740">
    <property type="entry name" value="BioF2-like_GNAT_dom"/>
</dbReference>
<evidence type="ECO:0000313" key="2">
    <source>
        <dbReference type="EMBL" id="MBC6609500.1"/>
    </source>
</evidence>